<sequence length="173" mass="18541">MFTPRLLTALTTTIALTAALAQPAHAEAFNFTQGGYADGAVVTGRFAGTDLDGDGWLFGYELTDFELHWSGNRAVAAFDLGYEQRAGLEFDLGNRTLAHMAAYSEAGDSMRLFSFDSMGWPSYQIPGVVTDEVLGLASMSWQSVSVTAVPEPQSVALLLAGLGLVGLRVRRSR</sequence>
<keyword evidence="1" id="KW-0732">Signal</keyword>
<feature type="signal peptide" evidence="1">
    <location>
        <begin position="1"/>
        <end position="26"/>
    </location>
</feature>
<keyword evidence="4" id="KW-1185">Reference proteome</keyword>
<dbReference type="EMBL" id="JAJTWU010000009">
    <property type="protein sequence ID" value="MCE4557183.1"/>
    <property type="molecule type" value="Genomic_DNA"/>
</dbReference>
<accession>A0ABS8XYY2</accession>
<name>A0ABS8XYY2_9BURK</name>
<dbReference type="Proteomes" id="UP001200741">
    <property type="component" value="Unassembled WGS sequence"/>
</dbReference>
<feature type="chain" id="PRO_5047095805" evidence="1">
    <location>
        <begin position="27"/>
        <end position="173"/>
    </location>
</feature>
<evidence type="ECO:0000313" key="4">
    <source>
        <dbReference type="Proteomes" id="UP001200741"/>
    </source>
</evidence>
<proteinExistence type="predicted"/>
<comment type="caution">
    <text evidence="3">The sequence shown here is derived from an EMBL/GenBank/DDBJ whole genome shotgun (WGS) entry which is preliminary data.</text>
</comment>
<protein>
    <submittedName>
        <fullName evidence="3">PEP-CTERM sorting domain-containing protein</fullName>
    </submittedName>
</protein>
<gene>
    <name evidence="3" type="ORF">LXT13_22565</name>
</gene>
<evidence type="ECO:0000256" key="1">
    <source>
        <dbReference type="SAM" id="SignalP"/>
    </source>
</evidence>
<evidence type="ECO:0000313" key="3">
    <source>
        <dbReference type="EMBL" id="MCE4557183.1"/>
    </source>
</evidence>
<evidence type="ECO:0000259" key="2">
    <source>
        <dbReference type="Pfam" id="PF07589"/>
    </source>
</evidence>
<organism evidence="3 4">
    <name type="scientific">Pelomonas cellulosilytica</name>
    <dbReference type="NCBI Taxonomy" id="2906762"/>
    <lineage>
        <taxon>Bacteria</taxon>
        <taxon>Pseudomonadati</taxon>
        <taxon>Pseudomonadota</taxon>
        <taxon>Betaproteobacteria</taxon>
        <taxon>Burkholderiales</taxon>
        <taxon>Sphaerotilaceae</taxon>
        <taxon>Roseateles</taxon>
    </lineage>
</organism>
<dbReference type="InterPro" id="IPR013424">
    <property type="entry name" value="Ice-binding_C"/>
</dbReference>
<feature type="domain" description="Ice-binding protein C-terminal" evidence="2">
    <location>
        <begin position="148"/>
        <end position="171"/>
    </location>
</feature>
<dbReference type="Pfam" id="PF07589">
    <property type="entry name" value="PEP-CTERM"/>
    <property type="match status" value="1"/>
</dbReference>
<reference evidence="3 4" key="1">
    <citation type="submission" date="2021-12" db="EMBL/GenBank/DDBJ databases">
        <title>Genome seq of P8.</title>
        <authorList>
            <person name="Seo T."/>
        </authorList>
    </citation>
    <scope>NUCLEOTIDE SEQUENCE [LARGE SCALE GENOMIC DNA]</scope>
    <source>
        <strain evidence="3 4">P8</strain>
    </source>
</reference>
<dbReference type="NCBIfam" id="TIGR02595">
    <property type="entry name" value="PEP_CTERM"/>
    <property type="match status" value="1"/>
</dbReference>